<dbReference type="PANTHER" id="PTHR42693">
    <property type="entry name" value="ARYLSULFATASE FAMILY MEMBER"/>
    <property type="match status" value="1"/>
</dbReference>
<evidence type="ECO:0000313" key="8">
    <source>
        <dbReference type="Proteomes" id="UP001580928"/>
    </source>
</evidence>
<organism evidence="7 8">
    <name type="scientific">Albibacterium profundi</name>
    <dbReference type="NCBI Taxonomy" id="3134906"/>
    <lineage>
        <taxon>Bacteria</taxon>
        <taxon>Pseudomonadati</taxon>
        <taxon>Bacteroidota</taxon>
        <taxon>Sphingobacteriia</taxon>
        <taxon>Sphingobacteriales</taxon>
        <taxon>Sphingobacteriaceae</taxon>
        <taxon>Albibacterium</taxon>
    </lineage>
</organism>
<dbReference type="Gene3D" id="3.40.720.10">
    <property type="entry name" value="Alkaline Phosphatase, subunit A"/>
    <property type="match status" value="1"/>
</dbReference>
<gene>
    <name evidence="7" type="ORF">WKR92_05425</name>
</gene>
<sequence>MPSFIKLLVLLTFTLLATACSEKVPAEQTSPNIILILVDDLGFGDISINGQKYIETPNLHQMAHDGMVLSQFYAGSPVCAPSRSALMTGMHTGHTHIRGNKEIQPEGQEPILDSLTTIAEVLKSSGYKTGAFGKWGLGFVGTEGDPLNQGFDQFYGYNCQRQSHRYYPPHLWSNDTRIELPNNNPQNADGYAPDLIQKEALGFIESNADKPFFLFLPYTLPHAELVVPEDSLFQKYKGKFEEVPYHGNDYVPGEARTGYASQPYPKAAYAAMVNRIDVYVGQVMAKLVELGIDENTLVIFTSDNGPAKEGGADPDFFDSNGIYRGYKRDVYEGGVRVPFIARWPGKIASGATNTHVSAFWDLLPTFAEIADVDVKHKIDGLSILPALIDKGEQQEHSYLYWEFHEQGGKQAVRKGDWKAVRLNVKDNPDEAIELYDLKEDPEEQKNLALQYPHIVEEMATIMDEAHVESDIFPFIR</sequence>
<evidence type="ECO:0000256" key="3">
    <source>
        <dbReference type="ARBA" id="ARBA00022801"/>
    </source>
</evidence>
<protein>
    <submittedName>
        <fullName evidence="7">Arylsulfatase</fullName>
    </submittedName>
</protein>
<dbReference type="PROSITE" id="PS00523">
    <property type="entry name" value="SULFATASE_1"/>
    <property type="match status" value="1"/>
</dbReference>
<keyword evidence="2" id="KW-0479">Metal-binding</keyword>
<dbReference type="EMBL" id="JBBVGT010000002">
    <property type="protein sequence ID" value="MFB5945261.1"/>
    <property type="molecule type" value="Genomic_DNA"/>
</dbReference>
<dbReference type="InterPro" id="IPR000917">
    <property type="entry name" value="Sulfatase_N"/>
</dbReference>
<dbReference type="InterPro" id="IPR017850">
    <property type="entry name" value="Alkaline_phosphatase_core_sf"/>
</dbReference>
<comment type="caution">
    <text evidence="7">The sequence shown here is derived from an EMBL/GenBank/DDBJ whole genome shotgun (WGS) entry which is preliminary data.</text>
</comment>
<name>A0ABV5CCR4_9SPHI</name>
<feature type="signal peptide" evidence="5">
    <location>
        <begin position="1"/>
        <end position="19"/>
    </location>
</feature>
<dbReference type="RefSeq" id="WP_375556804.1">
    <property type="nucleotide sequence ID" value="NZ_JBBVGT010000002.1"/>
</dbReference>
<dbReference type="InterPro" id="IPR050738">
    <property type="entry name" value="Sulfatase"/>
</dbReference>
<feature type="chain" id="PRO_5045296667" evidence="5">
    <location>
        <begin position="20"/>
        <end position="476"/>
    </location>
</feature>
<proteinExistence type="inferred from homology"/>
<dbReference type="SUPFAM" id="SSF53649">
    <property type="entry name" value="Alkaline phosphatase-like"/>
    <property type="match status" value="1"/>
</dbReference>
<comment type="similarity">
    <text evidence="1">Belongs to the sulfatase family.</text>
</comment>
<dbReference type="PANTHER" id="PTHR42693:SF53">
    <property type="entry name" value="ENDO-4-O-SULFATASE"/>
    <property type="match status" value="1"/>
</dbReference>
<evidence type="ECO:0000256" key="1">
    <source>
        <dbReference type="ARBA" id="ARBA00008779"/>
    </source>
</evidence>
<keyword evidence="3" id="KW-0378">Hydrolase</keyword>
<reference evidence="7 8" key="1">
    <citation type="submission" date="2024-04" db="EMBL/GenBank/DDBJ databases">
        <title>Albibacterium profundi sp. nov., isolated from sediment of the Challenger Deep of Mariana Trench.</title>
        <authorList>
            <person name="Wang Y."/>
        </authorList>
    </citation>
    <scope>NUCLEOTIDE SEQUENCE [LARGE SCALE GENOMIC DNA]</scope>
    <source>
        <strain evidence="7 8">RHL897</strain>
    </source>
</reference>
<dbReference type="InterPro" id="IPR024607">
    <property type="entry name" value="Sulfatase_CS"/>
</dbReference>
<accession>A0ABV5CCR4</accession>
<evidence type="ECO:0000313" key="7">
    <source>
        <dbReference type="EMBL" id="MFB5945261.1"/>
    </source>
</evidence>
<keyword evidence="5" id="KW-0732">Signal</keyword>
<evidence type="ECO:0000256" key="2">
    <source>
        <dbReference type="ARBA" id="ARBA00022723"/>
    </source>
</evidence>
<evidence type="ECO:0000256" key="4">
    <source>
        <dbReference type="ARBA" id="ARBA00022837"/>
    </source>
</evidence>
<evidence type="ECO:0000256" key="5">
    <source>
        <dbReference type="SAM" id="SignalP"/>
    </source>
</evidence>
<dbReference type="CDD" id="cd16145">
    <property type="entry name" value="ARS_like"/>
    <property type="match status" value="1"/>
</dbReference>
<dbReference type="Pfam" id="PF00884">
    <property type="entry name" value="Sulfatase"/>
    <property type="match status" value="1"/>
</dbReference>
<dbReference type="Gene3D" id="3.30.1120.10">
    <property type="match status" value="1"/>
</dbReference>
<keyword evidence="4" id="KW-0106">Calcium</keyword>
<evidence type="ECO:0000259" key="6">
    <source>
        <dbReference type="Pfam" id="PF00884"/>
    </source>
</evidence>
<dbReference type="Proteomes" id="UP001580928">
    <property type="component" value="Unassembled WGS sequence"/>
</dbReference>
<keyword evidence="8" id="KW-1185">Reference proteome</keyword>
<feature type="domain" description="Sulfatase N-terminal" evidence="6">
    <location>
        <begin position="31"/>
        <end position="372"/>
    </location>
</feature>
<dbReference type="PROSITE" id="PS51257">
    <property type="entry name" value="PROKAR_LIPOPROTEIN"/>
    <property type="match status" value="1"/>
</dbReference>